<sequence>MELSEDEFHTISIELSKSDTYVEALQDVTNNKHILQDFVDALSPLDPVLKLLEAENYTTINRVLLEFQELKDHFYMLQTDESWVKKAIGIAAYKALQFKQRLCNDVQMLGLMLDPLLKDDITKLSDIDIDAATNMMIQKVKELFISTPDLYARLAPSPYRTGRNPHPGIDPIDVEFNYCIICILTNVKE</sequence>
<proteinExistence type="predicted"/>
<protein>
    <submittedName>
        <fullName evidence="2">Uncharacterized protein</fullName>
    </submittedName>
</protein>
<dbReference type="InterPro" id="IPR012337">
    <property type="entry name" value="RNaseH-like_sf"/>
</dbReference>
<dbReference type="Proteomes" id="UP000887540">
    <property type="component" value="Unplaced"/>
</dbReference>
<keyword evidence="1" id="KW-1185">Reference proteome</keyword>
<organism evidence="1 2">
    <name type="scientific">Acrobeloides nanus</name>
    <dbReference type="NCBI Taxonomy" id="290746"/>
    <lineage>
        <taxon>Eukaryota</taxon>
        <taxon>Metazoa</taxon>
        <taxon>Ecdysozoa</taxon>
        <taxon>Nematoda</taxon>
        <taxon>Chromadorea</taxon>
        <taxon>Rhabditida</taxon>
        <taxon>Tylenchina</taxon>
        <taxon>Cephalobomorpha</taxon>
        <taxon>Cephaloboidea</taxon>
        <taxon>Cephalobidae</taxon>
        <taxon>Acrobeloides</taxon>
    </lineage>
</organism>
<reference evidence="2" key="1">
    <citation type="submission" date="2022-11" db="UniProtKB">
        <authorList>
            <consortium name="WormBaseParasite"/>
        </authorList>
    </citation>
    <scope>IDENTIFICATION</scope>
</reference>
<evidence type="ECO:0000313" key="2">
    <source>
        <dbReference type="WBParaSite" id="ACRNAN_scaffold423.g31090.t1"/>
    </source>
</evidence>
<name>A0A914DWY3_9BILA</name>
<dbReference type="SUPFAM" id="SSF53098">
    <property type="entry name" value="Ribonuclease H-like"/>
    <property type="match status" value="1"/>
</dbReference>
<dbReference type="WBParaSite" id="ACRNAN_scaffold423.g31090.t1">
    <property type="protein sequence ID" value="ACRNAN_scaffold423.g31090.t1"/>
    <property type="gene ID" value="ACRNAN_scaffold423.g31090"/>
</dbReference>
<evidence type="ECO:0000313" key="1">
    <source>
        <dbReference type="Proteomes" id="UP000887540"/>
    </source>
</evidence>
<accession>A0A914DWY3</accession>
<dbReference type="AlphaFoldDB" id="A0A914DWY3"/>